<organism evidence="1 2">
    <name type="scientific">Candidatus Clostridium helianthi</name>
    <dbReference type="NCBI Taxonomy" id="3381660"/>
    <lineage>
        <taxon>Bacteria</taxon>
        <taxon>Bacillati</taxon>
        <taxon>Bacillota</taxon>
        <taxon>Clostridia</taxon>
        <taxon>Eubacteriales</taxon>
        <taxon>Clostridiaceae</taxon>
        <taxon>Clostridium</taxon>
    </lineage>
</organism>
<accession>A0ABW8SCK9</accession>
<evidence type="ECO:0000313" key="2">
    <source>
        <dbReference type="Proteomes" id="UP001623600"/>
    </source>
</evidence>
<keyword evidence="2" id="KW-1185">Reference proteome</keyword>
<name>A0ABW8SCK9_9CLOT</name>
<sequence length="59" mass="6726">MLKIKNLYKKQANSFINHINLMVEKGSLVSIEADREFSNTLIDLILDKEVIGSGEIYID</sequence>
<reference evidence="1 2" key="1">
    <citation type="submission" date="2024-11" db="EMBL/GenBank/DDBJ databases">
        <authorList>
            <person name="Heng Y.C."/>
            <person name="Lim A.C.H."/>
            <person name="Lee J.K.Y."/>
            <person name="Kittelmann S."/>
        </authorList>
    </citation>
    <scope>NUCLEOTIDE SEQUENCE [LARGE SCALE GENOMIC DNA]</scope>
    <source>
        <strain evidence="1 2">WILCCON 0112</strain>
    </source>
</reference>
<dbReference type="Proteomes" id="UP001623600">
    <property type="component" value="Unassembled WGS sequence"/>
</dbReference>
<comment type="caution">
    <text evidence="1">The sequence shown here is derived from an EMBL/GenBank/DDBJ whole genome shotgun (WGS) entry which is preliminary data.</text>
</comment>
<dbReference type="RefSeq" id="WP_406762571.1">
    <property type="nucleotide sequence ID" value="NZ_JBJIAB010000042.1"/>
</dbReference>
<evidence type="ECO:0000313" key="1">
    <source>
        <dbReference type="EMBL" id="MFL0167950.1"/>
    </source>
</evidence>
<protein>
    <submittedName>
        <fullName evidence="1">Uncharacterized protein</fullName>
    </submittedName>
</protein>
<gene>
    <name evidence="1" type="ORF">ACJDTP_23100</name>
</gene>
<dbReference type="EMBL" id="JBJIAB010000042">
    <property type="protein sequence ID" value="MFL0167950.1"/>
    <property type="molecule type" value="Genomic_DNA"/>
</dbReference>
<proteinExistence type="predicted"/>